<sequence length="101" mass="11302">MEGKKYDEVLSEMREKIDIGKIGVQVEKLKRTNGGDLLVKLKARGAAAKLRAELVSKMNGMDTTIQRKETFFTITSLDPGIDEESLKKAIKSYTVVAEREI</sequence>
<name>A0A9N9XE07_DIABA</name>
<evidence type="ECO:0000313" key="1">
    <source>
        <dbReference type="EMBL" id="CAG9835556.1"/>
    </source>
</evidence>
<reference evidence="1" key="1">
    <citation type="submission" date="2022-01" db="EMBL/GenBank/DDBJ databases">
        <authorList>
            <person name="King R."/>
        </authorList>
    </citation>
    <scope>NUCLEOTIDE SEQUENCE</scope>
</reference>
<accession>A0A9N9XE07</accession>
<proteinExistence type="predicted"/>
<evidence type="ECO:0000313" key="2">
    <source>
        <dbReference type="Proteomes" id="UP001153709"/>
    </source>
</evidence>
<protein>
    <submittedName>
        <fullName evidence="1">Uncharacterized protein</fullName>
    </submittedName>
</protein>
<dbReference type="Proteomes" id="UP001153709">
    <property type="component" value="Chromosome 6"/>
</dbReference>
<organism evidence="1 2">
    <name type="scientific">Diabrotica balteata</name>
    <name type="common">Banded cucumber beetle</name>
    <dbReference type="NCBI Taxonomy" id="107213"/>
    <lineage>
        <taxon>Eukaryota</taxon>
        <taxon>Metazoa</taxon>
        <taxon>Ecdysozoa</taxon>
        <taxon>Arthropoda</taxon>
        <taxon>Hexapoda</taxon>
        <taxon>Insecta</taxon>
        <taxon>Pterygota</taxon>
        <taxon>Neoptera</taxon>
        <taxon>Endopterygota</taxon>
        <taxon>Coleoptera</taxon>
        <taxon>Polyphaga</taxon>
        <taxon>Cucujiformia</taxon>
        <taxon>Chrysomeloidea</taxon>
        <taxon>Chrysomelidae</taxon>
        <taxon>Galerucinae</taxon>
        <taxon>Diabroticina</taxon>
        <taxon>Diabroticites</taxon>
        <taxon>Diabrotica</taxon>
    </lineage>
</organism>
<dbReference type="AlphaFoldDB" id="A0A9N9XE07"/>
<dbReference type="EMBL" id="OU898281">
    <property type="protein sequence ID" value="CAG9835556.1"/>
    <property type="molecule type" value="Genomic_DNA"/>
</dbReference>
<gene>
    <name evidence="1" type="ORF">DIABBA_LOCUS8739</name>
</gene>
<keyword evidence="2" id="KW-1185">Reference proteome</keyword>